<dbReference type="Pfam" id="PF02625">
    <property type="entry name" value="XdhC_CoxI"/>
    <property type="match status" value="1"/>
</dbReference>
<name>A0A1I1N581_9FLAO</name>
<feature type="domain" description="XdhC- CoxI" evidence="1">
    <location>
        <begin position="17"/>
        <end position="82"/>
    </location>
</feature>
<dbReference type="Gene3D" id="3.40.50.720">
    <property type="entry name" value="NAD(P)-binding Rossmann-like Domain"/>
    <property type="match status" value="1"/>
</dbReference>
<keyword evidence="4" id="KW-1185">Reference proteome</keyword>
<protein>
    <submittedName>
        <fullName evidence="3">Xanthine and CO dehydrogenase maturation factor, XdhC/CoxF family</fullName>
    </submittedName>
</protein>
<feature type="domain" description="XdhC Rossmann" evidence="2">
    <location>
        <begin position="173"/>
        <end position="316"/>
    </location>
</feature>
<dbReference type="STRING" id="1334022.SAMN04487907_1137"/>
<reference evidence="4" key="1">
    <citation type="submission" date="2016-10" db="EMBL/GenBank/DDBJ databases">
        <authorList>
            <person name="Varghese N."/>
            <person name="Submissions S."/>
        </authorList>
    </citation>
    <scope>NUCLEOTIDE SEQUENCE [LARGE SCALE GENOMIC DNA]</scope>
    <source>
        <strain evidence="4">DSM 24499</strain>
    </source>
</reference>
<dbReference type="PANTHER" id="PTHR30388">
    <property type="entry name" value="ALDEHYDE OXIDOREDUCTASE MOLYBDENUM COFACTOR ASSEMBLY PROTEIN"/>
    <property type="match status" value="1"/>
</dbReference>
<accession>A0A1I1N581</accession>
<dbReference type="InterPro" id="IPR003777">
    <property type="entry name" value="XdhC_CoxI"/>
</dbReference>
<sequence>MTHEFKEIISQVLQNQQQGKRSVLASVVALDGSSYRKPGVRMLIIEDGGMTGAVSGGCVEKDVLFEAQTVLKTGVAKMMTYDGRYRLGCEGILYILLEPVAISSEFEQLFFQQIENRKSFKIDSFFRKEVGEFEALESVIDFGERQFSMTSRGLADHSGLQKFSQQLPAISKLILIGAEHDAVKLGLSASQLGWEVSIISSPRDPKTTENFSGSKEVLTIDPEQAKDLQIDSQTAVVLMTHNYARDLHFLLSIKDKNPFYIGILGSTKRREKMYNELIEMQIDVEFDFFDKLYGPAGIDIGAITPEEIAVSILAEILAVKRGKSIPSLREKMGAIH</sequence>
<dbReference type="PANTHER" id="PTHR30388:SF6">
    <property type="entry name" value="XANTHINE DEHYDROGENASE SUBUNIT A-RELATED"/>
    <property type="match status" value="1"/>
</dbReference>
<dbReference type="RefSeq" id="WP_092544954.1">
    <property type="nucleotide sequence ID" value="NZ_FOKV01000013.1"/>
</dbReference>
<dbReference type="AlphaFoldDB" id="A0A1I1N581"/>
<dbReference type="InterPro" id="IPR027051">
    <property type="entry name" value="XdhC_Rossmann_dom"/>
</dbReference>
<proteinExistence type="predicted"/>
<dbReference type="EMBL" id="FOKV01000013">
    <property type="protein sequence ID" value="SFC90648.1"/>
    <property type="molecule type" value="Genomic_DNA"/>
</dbReference>
<evidence type="ECO:0000313" key="3">
    <source>
        <dbReference type="EMBL" id="SFC90648.1"/>
    </source>
</evidence>
<gene>
    <name evidence="3" type="ORF">SAMN04487907_1137</name>
</gene>
<dbReference type="OrthoDB" id="9773039at2"/>
<dbReference type="Proteomes" id="UP000199438">
    <property type="component" value="Unassembled WGS sequence"/>
</dbReference>
<evidence type="ECO:0000313" key="4">
    <source>
        <dbReference type="Proteomes" id="UP000199438"/>
    </source>
</evidence>
<evidence type="ECO:0000259" key="1">
    <source>
        <dbReference type="Pfam" id="PF02625"/>
    </source>
</evidence>
<evidence type="ECO:0000259" key="2">
    <source>
        <dbReference type="Pfam" id="PF13478"/>
    </source>
</evidence>
<organism evidence="3 4">
    <name type="scientific">Zunongwangia mangrovi</name>
    <dbReference type="NCBI Taxonomy" id="1334022"/>
    <lineage>
        <taxon>Bacteria</taxon>
        <taxon>Pseudomonadati</taxon>
        <taxon>Bacteroidota</taxon>
        <taxon>Flavobacteriia</taxon>
        <taxon>Flavobacteriales</taxon>
        <taxon>Flavobacteriaceae</taxon>
        <taxon>Zunongwangia</taxon>
    </lineage>
</organism>
<dbReference type="InterPro" id="IPR052698">
    <property type="entry name" value="MoCofactor_Util/Proc"/>
</dbReference>
<dbReference type="Pfam" id="PF13478">
    <property type="entry name" value="XdhC_C"/>
    <property type="match status" value="1"/>
</dbReference>